<dbReference type="Proteomes" id="UP000285138">
    <property type="component" value="Unassembled WGS sequence"/>
</dbReference>
<dbReference type="InterPro" id="IPR035906">
    <property type="entry name" value="MetI-like_sf"/>
</dbReference>
<evidence type="ECO:0000259" key="8">
    <source>
        <dbReference type="PROSITE" id="PS50928"/>
    </source>
</evidence>
<evidence type="ECO:0000256" key="2">
    <source>
        <dbReference type="ARBA" id="ARBA00022448"/>
    </source>
</evidence>
<dbReference type="InterPro" id="IPR045621">
    <property type="entry name" value="BPD_transp_1_N"/>
</dbReference>
<evidence type="ECO:0000256" key="4">
    <source>
        <dbReference type="ARBA" id="ARBA00022692"/>
    </source>
</evidence>
<dbReference type="GO" id="GO:0055085">
    <property type="term" value="P:transmembrane transport"/>
    <property type="evidence" value="ECO:0007669"/>
    <property type="project" value="InterPro"/>
</dbReference>
<protein>
    <submittedName>
        <fullName evidence="9">ABC transporter permease</fullName>
    </submittedName>
</protein>
<evidence type="ECO:0000256" key="1">
    <source>
        <dbReference type="ARBA" id="ARBA00004651"/>
    </source>
</evidence>
<dbReference type="PANTHER" id="PTHR43163">
    <property type="entry name" value="DIPEPTIDE TRANSPORT SYSTEM PERMEASE PROTEIN DPPB-RELATED"/>
    <property type="match status" value="1"/>
</dbReference>
<keyword evidence="5 7" id="KW-1133">Transmembrane helix</keyword>
<evidence type="ECO:0000256" key="7">
    <source>
        <dbReference type="RuleBase" id="RU363032"/>
    </source>
</evidence>
<dbReference type="PROSITE" id="PS50928">
    <property type="entry name" value="ABC_TM1"/>
    <property type="match status" value="1"/>
</dbReference>
<feature type="transmembrane region" description="Helical" evidence="7">
    <location>
        <begin position="238"/>
        <end position="263"/>
    </location>
</feature>
<organism evidence="9 10">
    <name type="scientific">Candidatus Syntrophonatronum acetioxidans</name>
    <dbReference type="NCBI Taxonomy" id="1795816"/>
    <lineage>
        <taxon>Bacteria</taxon>
        <taxon>Bacillati</taxon>
        <taxon>Bacillota</taxon>
        <taxon>Clostridia</taxon>
        <taxon>Eubacteriales</taxon>
        <taxon>Syntrophomonadaceae</taxon>
        <taxon>Candidatus Syntrophonatronum</taxon>
    </lineage>
</organism>
<comment type="similarity">
    <text evidence="7">Belongs to the binding-protein-dependent transport system permease family.</text>
</comment>
<feature type="transmembrane region" description="Helical" evidence="7">
    <location>
        <begin position="99"/>
        <end position="122"/>
    </location>
</feature>
<gene>
    <name evidence="9" type="ORF">D5R97_00930</name>
</gene>
<dbReference type="Pfam" id="PF00528">
    <property type="entry name" value="BPD_transp_1"/>
    <property type="match status" value="1"/>
</dbReference>
<accession>A0A424YIG0</accession>
<feature type="domain" description="ABC transmembrane type-1" evidence="8">
    <location>
        <begin position="95"/>
        <end position="302"/>
    </location>
</feature>
<feature type="transmembrane region" description="Helical" evidence="7">
    <location>
        <begin position="134"/>
        <end position="159"/>
    </location>
</feature>
<feature type="transmembrane region" description="Helical" evidence="7">
    <location>
        <begin position="283"/>
        <end position="309"/>
    </location>
</feature>
<dbReference type="GO" id="GO:0005886">
    <property type="term" value="C:plasma membrane"/>
    <property type="evidence" value="ECO:0007669"/>
    <property type="project" value="UniProtKB-SubCell"/>
</dbReference>
<keyword evidence="2 7" id="KW-0813">Transport</keyword>
<evidence type="ECO:0000313" key="9">
    <source>
        <dbReference type="EMBL" id="RQD78136.1"/>
    </source>
</evidence>
<dbReference type="Pfam" id="PF19300">
    <property type="entry name" value="BPD_transp_1_N"/>
    <property type="match status" value="1"/>
</dbReference>
<evidence type="ECO:0000256" key="3">
    <source>
        <dbReference type="ARBA" id="ARBA00022475"/>
    </source>
</evidence>
<reference evidence="9 10" key="1">
    <citation type="submission" date="2018-08" db="EMBL/GenBank/DDBJ databases">
        <title>The metabolism and importance of syntrophic acetate oxidation coupled to methane or sulfide production in haloalkaline environments.</title>
        <authorList>
            <person name="Timmers P.H.A."/>
            <person name="Vavourakis C.D."/>
            <person name="Sorokin D.Y."/>
            <person name="Sinninghe Damste J.S."/>
            <person name="Muyzer G."/>
            <person name="Stams A.J.M."/>
            <person name="Plugge C.M."/>
        </authorList>
    </citation>
    <scope>NUCLEOTIDE SEQUENCE [LARGE SCALE GENOMIC DNA]</scope>
    <source>
        <strain evidence="9">MSAO_Bac1</strain>
    </source>
</reference>
<dbReference type="Gene3D" id="1.10.3720.10">
    <property type="entry name" value="MetI-like"/>
    <property type="match status" value="1"/>
</dbReference>
<sequence length="316" mass="35953">MYSFFSRRIFQAIIVLIGVSLLTFVMMNLAPGDPYHLDPELRFNPEAVAKWKELRQLDQPLHVQYFSWLRNILKGDFGISLVHNKPVWDLMMERLPATLLLTGTSLLISLFISIPLGVFSAFRKGGFWDQFISSLTLGGVSMPGFWLGMLLILFFSYHFKWLPAAGMRTVGMGFSLLDYLRHLILPVMVLSVASSAYFIRYVRAGVGEVIQQDYIITAWAKGLGDMTILFRHILKNAILPLITVVSLHLPYLFTGAMLTEYVFSWPGMGRWIVSATMSRDYPSIMAVNVVVAILVTFFNLAADLLYAYLDPRIKYR</sequence>
<comment type="caution">
    <text evidence="9">The sequence shown here is derived from an EMBL/GenBank/DDBJ whole genome shotgun (WGS) entry which is preliminary data.</text>
</comment>
<keyword evidence="3" id="KW-1003">Cell membrane</keyword>
<proteinExistence type="inferred from homology"/>
<dbReference type="SUPFAM" id="SSF161098">
    <property type="entry name" value="MetI-like"/>
    <property type="match status" value="1"/>
</dbReference>
<evidence type="ECO:0000313" key="10">
    <source>
        <dbReference type="Proteomes" id="UP000285138"/>
    </source>
</evidence>
<feature type="transmembrane region" description="Helical" evidence="7">
    <location>
        <begin position="179"/>
        <end position="199"/>
    </location>
</feature>
<dbReference type="PANTHER" id="PTHR43163:SF6">
    <property type="entry name" value="DIPEPTIDE TRANSPORT SYSTEM PERMEASE PROTEIN DPPB-RELATED"/>
    <property type="match status" value="1"/>
</dbReference>
<keyword evidence="4 7" id="KW-0812">Transmembrane</keyword>
<dbReference type="InterPro" id="IPR000515">
    <property type="entry name" value="MetI-like"/>
</dbReference>
<dbReference type="AlphaFoldDB" id="A0A424YIG0"/>
<name>A0A424YIG0_9FIRM</name>
<dbReference type="CDD" id="cd06261">
    <property type="entry name" value="TM_PBP2"/>
    <property type="match status" value="1"/>
</dbReference>
<feature type="transmembrane region" description="Helical" evidence="7">
    <location>
        <begin position="12"/>
        <end position="30"/>
    </location>
</feature>
<dbReference type="EMBL" id="QZAA01000036">
    <property type="protein sequence ID" value="RQD78136.1"/>
    <property type="molecule type" value="Genomic_DNA"/>
</dbReference>
<evidence type="ECO:0000256" key="6">
    <source>
        <dbReference type="ARBA" id="ARBA00023136"/>
    </source>
</evidence>
<evidence type="ECO:0000256" key="5">
    <source>
        <dbReference type="ARBA" id="ARBA00022989"/>
    </source>
</evidence>
<comment type="subcellular location">
    <subcellularLocation>
        <location evidence="1 7">Cell membrane</location>
        <topology evidence="1 7">Multi-pass membrane protein</topology>
    </subcellularLocation>
</comment>
<keyword evidence="6 7" id="KW-0472">Membrane</keyword>